<evidence type="ECO:0000256" key="1">
    <source>
        <dbReference type="ARBA" id="ARBA00004128"/>
    </source>
</evidence>
<dbReference type="GO" id="GO:0006865">
    <property type="term" value="P:amino acid transport"/>
    <property type="evidence" value="ECO:0007669"/>
    <property type="project" value="UniProtKB-KW"/>
</dbReference>
<feature type="transmembrane region" description="Helical" evidence="9">
    <location>
        <begin position="214"/>
        <end position="232"/>
    </location>
</feature>
<dbReference type="GO" id="GO:0006914">
    <property type="term" value="P:autophagy"/>
    <property type="evidence" value="ECO:0007669"/>
    <property type="project" value="UniProtKB-KW"/>
</dbReference>
<protein>
    <recommendedName>
        <fullName evidence="9">Autophagy-related protein</fullName>
    </recommendedName>
</protein>
<keyword evidence="9" id="KW-0029">Amino-acid transport</keyword>
<dbReference type="Proteomes" id="UP000018001">
    <property type="component" value="Unassembled WGS sequence"/>
</dbReference>
<feature type="transmembrane region" description="Helical" evidence="9">
    <location>
        <begin position="396"/>
        <end position="419"/>
    </location>
</feature>
<keyword evidence="6 9" id="KW-0072">Autophagy</keyword>
<evidence type="ECO:0000256" key="3">
    <source>
        <dbReference type="ARBA" id="ARBA00022448"/>
    </source>
</evidence>
<feature type="compositionally biased region" description="Polar residues" evidence="10">
    <location>
        <begin position="602"/>
        <end position="616"/>
    </location>
</feature>
<feature type="region of interest" description="Disordered" evidence="10">
    <location>
        <begin position="66"/>
        <end position="101"/>
    </location>
</feature>
<feature type="transmembrane region" description="Helical" evidence="9">
    <location>
        <begin position="182"/>
        <end position="202"/>
    </location>
</feature>
<feature type="transmembrane region" description="Helical" evidence="9">
    <location>
        <begin position="496"/>
        <end position="515"/>
    </location>
</feature>
<feature type="transmembrane region" description="Helical" evidence="9">
    <location>
        <begin position="431"/>
        <end position="452"/>
    </location>
</feature>
<dbReference type="OrthoDB" id="42657at2759"/>
<keyword evidence="4 9" id="KW-0812">Transmembrane</keyword>
<evidence type="ECO:0000256" key="6">
    <source>
        <dbReference type="ARBA" id="ARBA00023006"/>
    </source>
</evidence>
<dbReference type="InterPro" id="IPR036259">
    <property type="entry name" value="MFS_trans_sf"/>
</dbReference>
<dbReference type="SUPFAM" id="SSF103473">
    <property type="entry name" value="MFS general substrate transporter"/>
    <property type="match status" value="1"/>
</dbReference>
<evidence type="ECO:0000256" key="8">
    <source>
        <dbReference type="ARBA" id="ARBA00024801"/>
    </source>
</evidence>
<dbReference type="InParanoid" id="V5HVW4"/>
<evidence type="ECO:0000256" key="5">
    <source>
        <dbReference type="ARBA" id="ARBA00022989"/>
    </source>
</evidence>
<feature type="transmembrane region" description="Helical" evidence="9">
    <location>
        <begin position="564"/>
        <end position="582"/>
    </location>
</feature>
<dbReference type="PANTHER" id="PTHR23519:SF5">
    <property type="entry name" value="AUTOPHAGY-RELATED PROTEIN"/>
    <property type="match status" value="1"/>
</dbReference>
<evidence type="ECO:0000313" key="12">
    <source>
        <dbReference type="Proteomes" id="UP000018001"/>
    </source>
</evidence>
<dbReference type="eggNOG" id="ENOG502QTJZ">
    <property type="taxonomic scope" value="Eukaryota"/>
</dbReference>
<keyword evidence="12" id="KW-1185">Reference proteome</keyword>
<dbReference type="PANTHER" id="PTHR23519">
    <property type="entry name" value="AUTOPHAGY-RELATED PROTEIN 22"/>
    <property type="match status" value="1"/>
</dbReference>
<sequence>MTLSSSAGAILTPSELRIVKQSCMDCLSGWARHKEMITRPLIRRAPDSSNSLDFYEDADKERRPRATYRCSRKVKSSRSRQRDLGEIGVSDPARLDKKGDENVTQNAVFDSDLEQPVAPDQFDDNYRTSKWEIWAYYTYYIGNNGLTLFNFAPTAFQNLLYQAAGDSGVLPFAGRLRTIDSIVLLSNGISFAIQIAVFLILGSFADFGSWRPNILIVLSLVAYAIGFGWLGVHTEEKWRVGVGLYIVGLIAYQTTLTFWTAAFPGLARNTAELKNKAEDYMAGTISRDEYDQADMMKRSQLANMAFYIQSVGEIVILAVIVGIMFGLKVNASEANNNWGLSVLIAFASGVWLLLSIPWFIMEKRRPGQDPRGNIIMAGIKQLYYALSQVWKLKQSLLYLIGYFLLGDSLNTTVTVIGTLQNSIVAYNTLQLTYLLIVGIAAQGAGIYAFWFIQRRYNLGTKTMFNVIAFSIILLDGWGMIGIWTQRFGFHHAWEVWLYQVFYGLFVCPWYSYSQIMISEVTPRGYEFLFFSLFSIIGKTSSFIGPIVSSAIIDATPSGNASTPFYFLFALSLCSFIMLVFCVDLKKSRKEQEAFLKEKMERSTQSSDGSVTGLEQK</sequence>
<keyword evidence="7 9" id="KW-0472">Membrane</keyword>
<dbReference type="EMBL" id="BAUL01000068">
    <property type="protein sequence ID" value="GAD93870.1"/>
    <property type="molecule type" value="Genomic_DNA"/>
</dbReference>
<comment type="similarity">
    <text evidence="2 9">Belongs to the ATG22 family.</text>
</comment>
<keyword evidence="3 9" id="KW-0813">Transport</keyword>
<feature type="transmembrane region" description="Helical" evidence="9">
    <location>
        <begin position="464"/>
        <end position="484"/>
    </location>
</feature>
<dbReference type="InterPro" id="IPR024671">
    <property type="entry name" value="Atg22-like"/>
</dbReference>
<dbReference type="HOGENOM" id="CLU_017518_2_0_1"/>
<dbReference type="AlphaFoldDB" id="V5HVW4"/>
<feature type="transmembrane region" description="Helical" evidence="9">
    <location>
        <begin position="244"/>
        <end position="266"/>
    </location>
</feature>
<dbReference type="GO" id="GO:0005774">
    <property type="term" value="C:vacuolar membrane"/>
    <property type="evidence" value="ECO:0007669"/>
    <property type="project" value="UniProtKB-SubCell"/>
</dbReference>
<feature type="region of interest" description="Disordered" evidence="10">
    <location>
        <begin position="597"/>
        <end position="616"/>
    </location>
</feature>
<keyword evidence="9" id="KW-0926">Vacuole</keyword>
<evidence type="ECO:0000256" key="2">
    <source>
        <dbReference type="ARBA" id="ARBA00006978"/>
    </source>
</evidence>
<dbReference type="FunCoup" id="V5HVW4">
    <property type="interactions" value="31"/>
</dbReference>
<comment type="function">
    <text evidence="8 9">Vacuolar effluxer which mediate the efflux of amino acids resulting from autophagic degradation. The release of autophagic amino acids allows the maintenance of protein synthesis and viability during nitrogen starvation.</text>
</comment>
<comment type="subcellular location">
    <subcellularLocation>
        <location evidence="1 9">Vacuole membrane</location>
        <topology evidence="1 9">Multi-pass membrane protein</topology>
    </subcellularLocation>
</comment>
<feature type="compositionally biased region" description="Basic residues" evidence="10">
    <location>
        <begin position="66"/>
        <end position="79"/>
    </location>
</feature>
<keyword evidence="5 9" id="KW-1133">Transmembrane helix</keyword>
<dbReference type="Gene3D" id="1.20.1250.20">
    <property type="entry name" value="MFS general substrate transporter like domains"/>
    <property type="match status" value="1"/>
</dbReference>
<evidence type="ECO:0000256" key="9">
    <source>
        <dbReference type="RuleBase" id="RU363073"/>
    </source>
</evidence>
<evidence type="ECO:0000313" key="11">
    <source>
        <dbReference type="EMBL" id="GAD93870.1"/>
    </source>
</evidence>
<comment type="caution">
    <text evidence="11">The sequence shown here is derived from an EMBL/GenBank/DDBJ whole genome shotgun (WGS) entry which is preliminary data.</text>
</comment>
<feature type="transmembrane region" description="Helical" evidence="9">
    <location>
        <begin position="527"/>
        <end position="552"/>
    </location>
</feature>
<name>V5HVW4_BYSSN</name>
<dbReference type="InterPro" id="IPR050495">
    <property type="entry name" value="ATG22/LtaA_families"/>
</dbReference>
<organism evidence="11 12">
    <name type="scientific">Byssochlamys spectabilis (strain No. 5 / NBRC 109023)</name>
    <name type="common">Paecilomyces variotii</name>
    <dbReference type="NCBI Taxonomy" id="1356009"/>
    <lineage>
        <taxon>Eukaryota</taxon>
        <taxon>Fungi</taxon>
        <taxon>Dikarya</taxon>
        <taxon>Ascomycota</taxon>
        <taxon>Pezizomycotina</taxon>
        <taxon>Eurotiomycetes</taxon>
        <taxon>Eurotiomycetidae</taxon>
        <taxon>Eurotiales</taxon>
        <taxon>Thermoascaceae</taxon>
        <taxon>Paecilomyces</taxon>
    </lineage>
</organism>
<feature type="transmembrane region" description="Helical" evidence="9">
    <location>
        <begin position="338"/>
        <end position="361"/>
    </location>
</feature>
<evidence type="ECO:0000256" key="10">
    <source>
        <dbReference type="SAM" id="MobiDB-lite"/>
    </source>
</evidence>
<reference evidence="12" key="1">
    <citation type="journal article" date="2014" name="Genome Announc.">
        <title>Draft genome sequence of the formaldehyde-resistant fungus Byssochlamys spectabilis No. 5 (anamorph Paecilomyces variotii No. 5) (NBRC109023).</title>
        <authorList>
            <person name="Oka T."/>
            <person name="Ekino K."/>
            <person name="Fukuda K."/>
            <person name="Nomura Y."/>
        </authorList>
    </citation>
    <scope>NUCLEOTIDE SEQUENCE [LARGE SCALE GENOMIC DNA]</scope>
    <source>
        <strain evidence="12">No. 5 / NBRC 109023</strain>
    </source>
</reference>
<feature type="transmembrane region" description="Helical" evidence="9">
    <location>
        <begin position="305"/>
        <end position="326"/>
    </location>
</feature>
<accession>V5HVW4</accession>
<evidence type="ECO:0000256" key="4">
    <source>
        <dbReference type="ARBA" id="ARBA00022692"/>
    </source>
</evidence>
<evidence type="ECO:0000256" key="7">
    <source>
        <dbReference type="ARBA" id="ARBA00023136"/>
    </source>
</evidence>
<dbReference type="Pfam" id="PF11700">
    <property type="entry name" value="ATG22"/>
    <property type="match status" value="1"/>
</dbReference>
<proteinExistence type="inferred from homology"/>
<gene>
    <name evidence="11" type="ORF">PVAR5_2487</name>
</gene>